<feature type="transmembrane region" description="Helical" evidence="8">
    <location>
        <begin position="787"/>
        <end position="809"/>
    </location>
</feature>
<evidence type="ECO:0000256" key="4">
    <source>
        <dbReference type="ARBA" id="ARBA00022592"/>
    </source>
</evidence>
<feature type="chain" id="PRO_5029628064" description="Phosphate transporter" evidence="9">
    <location>
        <begin position="22"/>
        <end position="1168"/>
    </location>
</feature>
<sequence>MMMAMRTPFVASALLPVLVHGLANPTTIAGDLSAFQSEFLWLVVMGFIVGFIMAYGIGANDVANSFSAAVGAKSVTLKQAVILAAVCEMVGVIGMGAAVTDTVRKGILNGDYFLYNPDLLMLAMFSALTGAGAWLVIATIMSFPVSTTHSIIGGLIGVGMSVSYEAVDWFSVLLIIVSWITSPLLAAIVGGSWFFLVRTFILRKGDKAAKYSFRFFPILLLIVFISVCLFIVFKNSQEQIKAFATNYPGFAALAAIGTGVVLAFITYVATYRLVKRRIAAAPDVAELPLPANASVSNSAAVSGGKSSRVGDEEDACSGVTRVGESPVQPKKNKVAFNRDLHSEARDGDAKIAAIQDNAEVFPPKAEETFKILQVVSASFASVSHGANDVANAIGPIASIWGIWQTSDVVSSVAVPMWILFFGGAGIVIGLLTYGYNVIRTVGCSLIKISPARGSSIELGSAWVVLVGSNLGIPLSTTHCMVGSTIGVGLCEKNGRKSVNWSLFLKIAGAWVFTLFFAGVTSSAIFGFMSTIYHPMLSDVVCSSGQNFVDSYTSITNVSPAYSTGGGLSAVFQSIDVNSDGRLSMDELDAAGMGVTSADENSIEVYGVDGADYLTEEDWLSWRCAGKTELTTLSNRVCEPLCATGFALSGPLQCSLVTGTTPAGGYSQSASLSLDDRSCFIPMASSSGESRLEKANKKSPFVQIMQLAIPNMISFLVMYSIFVITIFFVSATNDSNMLGAIGLGSVIQNVFGFSIGVGLMSVLDTLVSQAVGAGNPHLGLIYFNRARIVGTIAFVPCFIVMFYTEPILLWMNQDPLTSKLAADYVRGMNWGLWPFFMYNAMCSFLRSHRLPEAPLYVNAITGCGHALFCWLFLFKFHFGAYGVGIAMTCTQWGRFILLELYAALWHPETHAHGWTPESLHNLWEFVALAIPSALLMWSEWWAYEVQSVFAGWVGPMSLAAHVAASNIVSIIYMGPCGISQSASALVGNALGGGDVRTAHLFNRKIIRGTLACFILVAILMCNFRYYVAYLYSRDPAVLSILCPALLAVSVFCIFDAMQACQEGVLRGCALQGRASTYKLLAMLLIRLPLGYVFAFGWGVIPAMGVPGIWWASVVGMAITCTAYGLIIYRCDFDKCAQAALDRREKEEKLKAASSPLLNEEEAAGAGAAV</sequence>
<feature type="transmembrane region" description="Helical" evidence="8">
    <location>
        <begin position="948"/>
        <end position="972"/>
    </location>
</feature>
<dbReference type="EMBL" id="JABANP010000013">
    <property type="protein sequence ID" value="KAF4696173.1"/>
    <property type="molecule type" value="Genomic_DNA"/>
</dbReference>
<evidence type="ECO:0000256" key="2">
    <source>
        <dbReference type="ARBA" id="ARBA00010199"/>
    </source>
</evidence>
<dbReference type="Pfam" id="PF01554">
    <property type="entry name" value="MatE"/>
    <property type="match status" value="2"/>
</dbReference>
<feature type="transmembrane region" description="Helical" evidence="8">
    <location>
        <begin position="829"/>
        <end position="847"/>
    </location>
</feature>
<accession>A0A7J6PJ72</accession>
<evidence type="ECO:0000313" key="10">
    <source>
        <dbReference type="EMBL" id="KAF4696173.1"/>
    </source>
</evidence>
<comment type="caution">
    <text evidence="10">The sequence shown here is derived from an EMBL/GenBank/DDBJ whole genome shotgun (WGS) entry which is preliminary data.</text>
</comment>
<evidence type="ECO:0000256" key="5">
    <source>
        <dbReference type="ARBA" id="ARBA00022692"/>
    </source>
</evidence>
<evidence type="ECO:0000256" key="9">
    <source>
        <dbReference type="SAM" id="SignalP"/>
    </source>
</evidence>
<evidence type="ECO:0000256" key="8">
    <source>
        <dbReference type="SAM" id="Phobius"/>
    </source>
</evidence>
<dbReference type="Proteomes" id="UP000541610">
    <property type="component" value="Unassembled WGS sequence"/>
</dbReference>
<dbReference type="OrthoDB" id="430309at2759"/>
<feature type="transmembrane region" description="Helical" evidence="8">
    <location>
        <begin position="173"/>
        <end position="201"/>
    </location>
</feature>
<keyword evidence="6 8" id="KW-1133">Transmembrane helix</keyword>
<evidence type="ECO:0000256" key="7">
    <source>
        <dbReference type="ARBA" id="ARBA00023136"/>
    </source>
</evidence>
<dbReference type="Pfam" id="PF01384">
    <property type="entry name" value="PHO4"/>
    <property type="match status" value="1"/>
</dbReference>
<feature type="transmembrane region" description="Helical" evidence="8">
    <location>
        <begin position="150"/>
        <end position="167"/>
    </location>
</feature>
<feature type="transmembrane region" description="Helical" evidence="8">
    <location>
        <begin position="502"/>
        <end position="527"/>
    </location>
</feature>
<gene>
    <name evidence="10" type="ORF">FOZ60_001853</name>
</gene>
<name>A0A7J6PJ72_PEROL</name>
<dbReference type="AlphaFoldDB" id="A0A7J6PJ72"/>
<feature type="transmembrane region" description="Helical" evidence="8">
    <location>
        <begin position="245"/>
        <end position="269"/>
    </location>
</feature>
<dbReference type="InterPro" id="IPR045069">
    <property type="entry name" value="MATE_euk"/>
</dbReference>
<keyword evidence="7 8" id="KW-0472">Membrane</keyword>
<dbReference type="PANTHER" id="PTHR11101">
    <property type="entry name" value="PHOSPHATE TRANSPORTER"/>
    <property type="match status" value="1"/>
</dbReference>
<feature type="transmembrane region" description="Helical" evidence="8">
    <location>
        <begin position="706"/>
        <end position="728"/>
    </location>
</feature>
<keyword evidence="9" id="KW-0732">Signal</keyword>
<dbReference type="GO" id="GO:0035435">
    <property type="term" value="P:phosphate ion transmembrane transport"/>
    <property type="evidence" value="ECO:0007669"/>
    <property type="project" value="TreeGrafter"/>
</dbReference>
<evidence type="ECO:0008006" key="12">
    <source>
        <dbReference type="Google" id="ProtNLM"/>
    </source>
</evidence>
<dbReference type="PANTHER" id="PTHR11101:SF80">
    <property type="entry name" value="PHOSPHATE TRANSPORTER"/>
    <property type="match status" value="1"/>
</dbReference>
<keyword evidence="4" id="KW-0592">Phosphate transport</keyword>
<feature type="transmembrane region" description="Helical" evidence="8">
    <location>
        <begin position="740"/>
        <end position="766"/>
    </location>
</feature>
<feature type="transmembrane region" description="Helical" evidence="8">
    <location>
        <begin position="1036"/>
        <end position="1057"/>
    </location>
</feature>
<comment type="subcellular location">
    <subcellularLocation>
        <location evidence="1">Membrane</location>
        <topology evidence="1">Multi-pass membrane protein</topology>
    </subcellularLocation>
</comment>
<comment type="similarity">
    <text evidence="2">Belongs to the multi antimicrobial extrusion (MATE) (TC 2.A.66.1) family.</text>
</comment>
<dbReference type="InterPro" id="IPR001204">
    <property type="entry name" value="Phos_transporter"/>
</dbReference>
<feature type="transmembrane region" description="Helical" evidence="8">
    <location>
        <begin position="1004"/>
        <end position="1024"/>
    </location>
</feature>
<dbReference type="CDD" id="cd13132">
    <property type="entry name" value="MATE_eukaryotic"/>
    <property type="match status" value="1"/>
</dbReference>
<dbReference type="GO" id="GO:1990961">
    <property type="term" value="P:xenobiotic detoxification by transmembrane export across the plasma membrane"/>
    <property type="evidence" value="ECO:0007669"/>
    <property type="project" value="InterPro"/>
</dbReference>
<dbReference type="GO" id="GO:0042910">
    <property type="term" value="F:xenobiotic transmembrane transporter activity"/>
    <property type="evidence" value="ECO:0007669"/>
    <property type="project" value="InterPro"/>
</dbReference>
<evidence type="ECO:0000256" key="6">
    <source>
        <dbReference type="ARBA" id="ARBA00022989"/>
    </source>
</evidence>
<reference evidence="10 11" key="1">
    <citation type="submission" date="2020-04" db="EMBL/GenBank/DDBJ databases">
        <title>Perkinsus olseni comparative genomics.</title>
        <authorList>
            <person name="Bogema D.R."/>
        </authorList>
    </citation>
    <scope>NUCLEOTIDE SEQUENCE [LARGE SCALE GENOMIC DNA]</scope>
    <source>
        <strain evidence="10">00978-12</strain>
    </source>
</reference>
<dbReference type="NCBIfam" id="TIGR00797">
    <property type="entry name" value="matE"/>
    <property type="match status" value="1"/>
</dbReference>
<proteinExistence type="inferred from homology"/>
<evidence type="ECO:0000256" key="3">
    <source>
        <dbReference type="ARBA" id="ARBA00022448"/>
    </source>
</evidence>
<dbReference type="PROSITE" id="PS00018">
    <property type="entry name" value="EF_HAND_1"/>
    <property type="match status" value="1"/>
</dbReference>
<feature type="transmembrane region" description="Helical" evidence="8">
    <location>
        <begin position="119"/>
        <end position="143"/>
    </location>
</feature>
<feature type="signal peptide" evidence="9">
    <location>
        <begin position="1"/>
        <end position="21"/>
    </location>
</feature>
<organism evidence="10 11">
    <name type="scientific">Perkinsus olseni</name>
    <name type="common">Perkinsus atlanticus</name>
    <dbReference type="NCBI Taxonomy" id="32597"/>
    <lineage>
        <taxon>Eukaryota</taxon>
        <taxon>Sar</taxon>
        <taxon>Alveolata</taxon>
        <taxon>Perkinsozoa</taxon>
        <taxon>Perkinsea</taxon>
        <taxon>Perkinsida</taxon>
        <taxon>Perkinsidae</taxon>
        <taxon>Perkinsus</taxon>
    </lineage>
</organism>
<feature type="transmembrane region" description="Helical" evidence="8">
    <location>
        <begin position="1107"/>
        <end position="1127"/>
    </location>
</feature>
<keyword evidence="5 8" id="KW-0812">Transmembrane</keyword>
<feature type="transmembrane region" description="Helical" evidence="8">
    <location>
        <begin position="213"/>
        <end position="233"/>
    </location>
</feature>
<dbReference type="GO" id="GO:0015297">
    <property type="term" value="F:antiporter activity"/>
    <property type="evidence" value="ECO:0007669"/>
    <property type="project" value="InterPro"/>
</dbReference>
<protein>
    <recommendedName>
        <fullName evidence="12">Phosphate transporter</fullName>
    </recommendedName>
</protein>
<feature type="transmembrane region" description="Helical" evidence="8">
    <location>
        <begin position="1078"/>
        <end position="1101"/>
    </location>
</feature>
<dbReference type="InterPro" id="IPR002528">
    <property type="entry name" value="MATE_fam"/>
</dbReference>
<feature type="transmembrane region" description="Helical" evidence="8">
    <location>
        <begin position="80"/>
        <end position="99"/>
    </location>
</feature>
<evidence type="ECO:0000313" key="11">
    <source>
        <dbReference type="Proteomes" id="UP000541610"/>
    </source>
</evidence>
<feature type="transmembrane region" description="Helical" evidence="8">
    <location>
        <begin position="854"/>
        <end position="873"/>
    </location>
</feature>
<feature type="transmembrane region" description="Helical" evidence="8">
    <location>
        <begin position="39"/>
        <end position="59"/>
    </location>
</feature>
<dbReference type="InterPro" id="IPR018247">
    <property type="entry name" value="EF_Hand_1_Ca_BS"/>
</dbReference>
<keyword evidence="3" id="KW-0813">Transport</keyword>
<evidence type="ECO:0000256" key="1">
    <source>
        <dbReference type="ARBA" id="ARBA00004141"/>
    </source>
</evidence>
<feature type="transmembrane region" description="Helical" evidence="8">
    <location>
        <begin position="412"/>
        <end position="435"/>
    </location>
</feature>
<dbReference type="GO" id="GO:0016020">
    <property type="term" value="C:membrane"/>
    <property type="evidence" value="ECO:0007669"/>
    <property type="project" value="UniProtKB-SubCell"/>
</dbReference>
<dbReference type="GO" id="GO:0005315">
    <property type="term" value="F:phosphate transmembrane transporter activity"/>
    <property type="evidence" value="ECO:0007669"/>
    <property type="project" value="InterPro"/>
</dbReference>